<dbReference type="EMBL" id="BMNJ01000004">
    <property type="protein sequence ID" value="GGO98658.1"/>
    <property type="molecule type" value="Genomic_DNA"/>
</dbReference>
<dbReference type="Proteomes" id="UP000614239">
    <property type="component" value="Unassembled WGS sequence"/>
</dbReference>
<name>A0A8H9H999_9ACTO</name>
<evidence type="ECO:0000256" key="1">
    <source>
        <dbReference type="SAM" id="MobiDB-lite"/>
    </source>
</evidence>
<evidence type="ECO:0000313" key="3">
    <source>
        <dbReference type="Proteomes" id="UP000614239"/>
    </source>
</evidence>
<evidence type="ECO:0000313" key="2">
    <source>
        <dbReference type="EMBL" id="GGO98658.1"/>
    </source>
</evidence>
<protein>
    <submittedName>
        <fullName evidence="2">Uncharacterized protein</fullName>
    </submittedName>
</protein>
<proteinExistence type="predicted"/>
<comment type="caution">
    <text evidence="2">The sequence shown here is derived from an EMBL/GenBank/DDBJ whole genome shotgun (WGS) entry which is preliminary data.</text>
</comment>
<feature type="region of interest" description="Disordered" evidence="1">
    <location>
        <begin position="16"/>
        <end position="36"/>
    </location>
</feature>
<organism evidence="2 3">
    <name type="scientific">Actinomyces gaoshouyii</name>
    <dbReference type="NCBI Taxonomy" id="1960083"/>
    <lineage>
        <taxon>Bacteria</taxon>
        <taxon>Bacillati</taxon>
        <taxon>Actinomycetota</taxon>
        <taxon>Actinomycetes</taxon>
        <taxon>Actinomycetales</taxon>
        <taxon>Actinomycetaceae</taxon>
        <taxon>Actinomyces</taxon>
    </lineage>
</organism>
<gene>
    <name evidence="2" type="ORF">GCM10011612_14070</name>
</gene>
<sequence>MRFGILAVGEIVAVHAGPSKAPTPAKSPSASWRPRLPIPMGYRGGAGQSVPARRVSAVALGKVVDPCYAACSGRAVAPPRGDAASPPRALNHRTEGAPWRRAVQHLSRE</sequence>
<keyword evidence="3" id="KW-1185">Reference proteome</keyword>
<feature type="region of interest" description="Disordered" evidence="1">
    <location>
        <begin position="75"/>
        <end position="109"/>
    </location>
</feature>
<accession>A0A8H9H999</accession>
<feature type="compositionally biased region" description="Low complexity" evidence="1">
    <location>
        <begin position="16"/>
        <end position="31"/>
    </location>
</feature>
<dbReference type="AlphaFoldDB" id="A0A8H9H999"/>
<reference evidence="2" key="2">
    <citation type="submission" date="2020-09" db="EMBL/GenBank/DDBJ databases">
        <authorList>
            <person name="Sun Q."/>
            <person name="Zhou Y."/>
        </authorList>
    </citation>
    <scope>NUCLEOTIDE SEQUENCE</scope>
    <source>
        <strain evidence="2">CGMCC 4.7372</strain>
    </source>
</reference>
<reference evidence="2" key="1">
    <citation type="journal article" date="2014" name="Int. J. Syst. Evol. Microbiol.">
        <title>Complete genome sequence of Corynebacterium casei LMG S-19264T (=DSM 44701T), isolated from a smear-ripened cheese.</title>
        <authorList>
            <consortium name="US DOE Joint Genome Institute (JGI-PGF)"/>
            <person name="Walter F."/>
            <person name="Albersmeier A."/>
            <person name="Kalinowski J."/>
            <person name="Ruckert C."/>
        </authorList>
    </citation>
    <scope>NUCLEOTIDE SEQUENCE</scope>
    <source>
        <strain evidence="2">CGMCC 4.7372</strain>
    </source>
</reference>